<keyword evidence="2" id="KW-1185">Reference proteome</keyword>
<dbReference type="Proteomes" id="UP001150941">
    <property type="component" value="Unassembled WGS sequence"/>
</dbReference>
<protein>
    <submittedName>
        <fullName evidence="1">Uncharacterized protein</fullName>
    </submittedName>
</protein>
<accession>A0A9W9TXB6</accession>
<organism evidence="1 2">
    <name type="scientific">Penicillium chermesinum</name>
    <dbReference type="NCBI Taxonomy" id="63820"/>
    <lineage>
        <taxon>Eukaryota</taxon>
        <taxon>Fungi</taxon>
        <taxon>Dikarya</taxon>
        <taxon>Ascomycota</taxon>
        <taxon>Pezizomycotina</taxon>
        <taxon>Eurotiomycetes</taxon>
        <taxon>Eurotiomycetidae</taxon>
        <taxon>Eurotiales</taxon>
        <taxon>Aspergillaceae</taxon>
        <taxon>Penicillium</taxon>
    </lineage>
</organism>
<reference evidence="1" key="1">
    <citation type="submission" date="2022-11" db="EMBL/GenBank/DDBJ databases">
        <authorList>
            <person name="Petersen C."/>
        </authorList>
    </citation>
    <scope>NUCLEOTIDE SEQUENCE</scope>
    <source>
        <strain evidence="1">IBT 19713</strain>
    </source>
</reference>
<evidence type="ECO:0000313" key="2">
    <source>
        <dbReference type="Proteomes" id="UP001150941"/>
    </source>
</evidence>
<dbReference type="GeneID" id="83198295"/>
<reference evidence="1" key="2">
    <citation type="journal article" date="2023" name="IMA Fungus">
        <title>Comparative genomic study of the Penicillium genus elucidates a diverse pangenome and 15 lateral gene transfer events.</title>
        <authorList>
            <person name="Petersen C."/>
            <person name="Sorensen T."/>
            <person name="Nielsen M.R."/>
            <person name="Sondergaard T.E."/>
            <person name="Sorensen J.L."/>
            <person name="Fitzpatrick D.A."/>
            <person name="Frisvad J.C."/>
            <person name="Nielsen K.L."/>
        </authorList>
    </citation>
    <scope>NUCLEOTIDE SEQUENCE</scope>
    <source>
        <strain evidence="1">IBT 19713</strain>
    </source>
</reference>
<proteinExistence type="predicted"/>
<sequence>MLLQTSVSLLKTTHRILHNNLEHPAMTTRYWCTIQFTPMHAYVGDRSLLKWIAYKLDHMEIGIAEGPSTGQPYCLSLPVDIAGNGLRYYHDVLVRYLANKLRVAVDDWLADNFSGKPLPFDRAQIFGSTIINVST</sequence>
<comment type="caution">
    <text evidence="1">The sequence shown here is derived from an EMBL/GenBank/DDBJ whole genome shotgun (WGS) entry which is preliminary data.</text>
</comment>
<evidence type="ECO:0000313" key="1">
    <source>
        <dbReference type="EMBL" id="KAJ5246712.1"/>
    </source>
</evidence>
<name>A0A9W9TXB6_9EURO</name>
<gene>
    <name evidence="1" type="ORF">N7468_001695</name>
</gene>
<dbReference type="AlphaFoldDB" id="A0A9W9TXB6"/>
<dbReference type="RefSeq" id="XP_058334133.1">
    <property type="nucleotide sequence ID" value="XM_058470992.1"/>
</dbReference>
<dbReference type="EMBL" id="JAPQKS010000002">
    <property type="protein sequence ID" value="KAJ5246712.1"/>
    <property type="molecule type" value="Genomic_DNA"/>
</dbReference>